<evidence type="ECO:0000256" key="5">
    <source>
        <dbReference type="ARBA" id="ARBA00023038"/>
    </source>
</evidence>
<dbReference type="SUPFAM" id="SSF57716">
    <property type="entry name" value="Glucocorticoid receptor-like (DNA-binding domain)"/>
    <property type="match status" value="3"/>
</dbReference>
<sequence>MRSKQRTSTGENQNIFGSPLLDTWTSPKNPTHPVECIKCNQIIQSGGVTYRNEPWHRECFCCSNCNTCLAGQRFTSRDEKPYCADCFGELFAKRCTSCTKPITGIGGTRFISFEDRNWHNECFICAMCRNSLVGKGFITDESDILCPDCAKQKLM</sequence>
<dbReference type="PROSITE" id="PS00478">
    <property type="entry name" value="LIM_DOMAIN_1"/>
    <property type="match status" value="2"/>
</dbReference>
<gene>
    <name evidence="8" type="ORF">BIW11_10814</name>
</gene>
<dbReference type="OrthoDB" id="274660at2759"/>
<dbReference type="GO" id="GO:0003712">
    <property type="term" value="F:transcription coregulator activity"/>
    <property type="evidence" value="ECO:0007669"/>
    <property type="project" value="TreeGrafter"/>
</dbReference>
<evidence type="ECO:0000256" key="3">
    <source>
        <dbReference type="ARBA" id="ARBA00022771"/>
    </source>
</evidence>
<feature type="domain" description="LIM zinc-binding" evidence="7">
    <location>
        <begin position="34"/>
        <end position="93"/>
    </location>
</feature>
<feature type="domain" description="LIM zinc-binding" evidence="7">
    <location>
        <begin position="96"/>
        <end position="155"/>
    </location>
</feature>
<dbReference type="CDD" id="cd09432">
    <property type="entry name" value="LIM6_LIMPETin"/>
    <property type="match status" value="1"/>
</dbReference>
<keyword evidence="9" id="KW-1185">Reference proteome</keyword>
<keyword evidence="3" id="KW-0863">Zinc-finger</keyword>
<reference evidence="8 9" key="1">
    <citation type="journal article" date="2017" name="Gigascience">
        <title>Draft genome of the honey bee ectoparasitic mite, Tropilaelaps mercedesae, is shaped by the parasitic life history.</title>
        <authorList>
            <person name="Dong X."/>
            <person name="Armstrong S.D."/>
            <person name="Xia D."/>
            <person name="Makepeace B.L."/>
            <person name="Darby A.C."/>
            <person name="Kadowaki T."/>
        </authorList>
    </citation>
    <scope>NUCLEOTIDE SEQUENCE [LARGE SCALE GENOMIC DNA]</scope>
    <source>
        <strain evidence="8">Wuxi-XJTLU</strain>
    </source>
</reference>
<proteinExistence type="predicted"/>
<dbReference type="Gene3D" id="2.10.110.10">
    <property type="entry name" value="Cysteine Rich Protein"/>
    <property type="match status" value="2"/>
</dbReference>
<keyword evidence="2" id="KW-0677">Repeat</keyword>
<dbReference type="Pfam" id="PF00412">
    <property type="entry name" value="LIM"/>
    <property type="match status" value="2"/>
</dbReference>
<dbReference type="FunFam" id="2.10.110.10:FF:000013">
    <property type="entry name" value="Four and a half LIM domains 1"/>
    <property type="match status" value="1"/>
</dbReference>
<dbReference type="GO" id="GO:0030018">
    <property type="term" value="C:Z disc"/>
    <property type="evidence" value="ECO:0007669"/>
    <property type="project" value="TreeGrafter"/>
</dbReference>
<dbReference type="Proteomes" id="UP000192247">
    <property type="component" value="Unassembled WGS sequence"/>
</dbReference>
<dbReference type="InterPro" id="IPR001781">
    <property type="entry name" value="Znf_LIM"/>
</dbReference>
<dbReference type="PROSITE" id="PS50023">
    <property type="entry name" value="LIM_DOMAIN_2"/>
    <property type="match status" value="2"/>
</dbReference>
<comment type="caution">
    <text evidence="8">The sequence shown here is derived from an EMBL/GenBank/DDBJ whole genome shotgun (WGS) entry which is preliminary data.</text>
</comment>
<dbReference type="GO" id="GO:0005634">
    <property type="term" value="C:nucleus"/>
    <property type="evidence" value="ECO:0007669"/>
    <property type="project" value="TreeGrafter"/>
</dbReference>
<dbReference type="FunFam" id="2.10.110.10:FF:000070">
    <property type="entry name" value="Four and a half LIM domains 3"/>
    <property type="match status" value="1"/>
</dbReference>
<evidence type="ECO:0000313" key="9">
    <source>
        <dbReference type="Proteomes" id="UP000192247"/>
    </source>
</evidence>
<evidence type="ECO:0000313" key="8">
    <source>
        <dbReference type="EMBL" id="OQR71738.1"/>
    </source>
</evidence>
<keyword evidence="4 6" id="KW-0862">Zinc</keyword>
<evidence type="ECO:0000256" key="2">
    <source>
        <dbReference type="ARBA" id="ARBA00022737"/>
    </source>
</evidence>
<keyword evidence="5 6" id="KW-0440">LIM domain</keyword>
<evidence type="ECO:0000256" key="4">
    <source>
        <dbReference type="ARBA" id="ARBA00022833"/>
    </source>
</evidence>
<dbReference type="SMART" id="SM00132">
    <property type="entry name" value="LIM"/>
    <property type="match status" value="2"/>
</dbReference>
<dbReference type="InParanoid" id="A0A1V9XEF3"/>
<evidence type="ECO:0000256" key="6">
    <source>
        <dbReference type="PROSITE-ProRule" id="PRU00125"/>
    </source>
</evidence>
<accession>A0A1V9XEF3</accession>
<evidence type="ECO:0000256" key="1">
    <source>
        <dbReference type="ARBA" id="ARBA00022723"/>
    </source>
</evidence>
<dbReference type="EMBL" id="MNPL01013693">
    <property type="protein sequence ID" value="OQR71738.1"/>
    <property type="molecule type" value="Genomic_DNA"/>
</dbReference>
<dbReference type="STRING" id="418985.A0A1V9XEF3"/>
<protein>
    <submittedName>
        <fullName evidence="8">Protein prickle-like</fullName>
    </submittedName>
</protein>
<evidence type="ECO:0000259" key="7">
    <source>
        <dbReference type="PROSITE" id="PS50023"/>
    </source>
</evidence>
<dbReference type="PANTHER" id="PTHR24205:SF4">
    <property type="entry name" value="PROTEIN ESPINAS"/>
    <property type="match status" value="1"/>
</dbReference>
<dbReference type="PANTHER" id="PTHR24205">
    <property type="entry name" value="FOUR AND A HALF LIM DOMAINS PROTEIN"/>
    <property type="match status" value="1"/>
</dbReference>
<dbReference type="CDD" id="cd09430">
    <property type="entry name" value="LIM5_LIMPETin"/>
    <property type="match status" value="1"/>
</dbReference>
<dbReference type="AlphaFoldDB" id="A0A1V9XEF3"/>
<keyword evidence="1 6" id="KW-0479">Metal-binding</keyword>
<dbReference type="GO" id="GO:0008270">
    <property type="term" value="F:zinc ion binding"/>
    <property type="evidence" value="ECO:0007669"/>
    <property type="project" value="UniProtKB-KW"/>
</dbReference>
<organism evidence="8 9">
    <name type="scientific">Tropilaelaps mercedesae</name>
    <dbReference type="NCBI Taxonomy" id="418985"/>
    <lineage>
        <taxon>Eukaryota</taxon>
        <taxon>Metazoa</taxon>
        <taxon>Ecdysozoa</taxon>
        <taxon>Arthropoda</taxon>
        <taxon>Chelicerata</taxon>
        <taxon>Arachnida</taxon>
        <taxon>Acari</taxon>
        <taxon>Parasitiformes</taxon>
        <taxon>Mesostigmata</taxon>
        <taxon>Gamasina</taxon>
        <taxon>Dermanyssoidea</taxon>
        <taxon>Laelapidae</taxon>
        <taxon>Tropilaelaps</taxon>
    </lineage>
</organism>
<name>A0A1V9XEF3_9ACAR</name>